<sequence>MTSATTMSTKNRRLLAVVTSSLSFFRCVFSLRPFL</sequence>
<evidence type="ECO:0000313" key="1">
    <source>
        <dbReference type="Proteomes" id="UP000887565"/>
    </source>
</evidence>
<name>A0A915KDM9_ROMCU</name>
<dbReference type="Proteomes" id="UP000887565">
    <property type="component" value="Unplaced"/>
</dbReference>
<accession>A0A915KDM9</accession>
<reference evidence="2" key="1">
    <citation type="submission" date="2022-11" db="UniProtKB">
        <authorList>
            <consortium name="WormBaseParasite"/>
        </authorList>
    </citation>
    <scope>IDENTIFICATION</scope>
</reference>
<evidence type="ECO:0000313" key="2">
    <source>
        <dbReference type="WBParaSite" id="nRc.2.0.1.t36817-RA"/>
    </source>
</evidence>
<organism evidence="1 2">
    <name type="scientific">Romanomermis culicivorax</name>
    <name type="common">Nematode worm</name>
    <dbReference type="NCBI Taxonomy" id="13658"/>
    <lineage>
        <taxon>Eukaryota</taxon>
        <taxon>Metazoa</taxon>
        <taxon>Ecdysozoa</taxon>
        <taxon>Nematoda</taxon>
        <taxon>Enoplea</taxon>
        <taxon>Dorylaimia</taxon>
        <taxon>Mermithida</taxon>
        <taxon>Mermithoidea</taxon>
        <taxon>Mermithidae</taxon>
        <taxon>Romanomermis</taxon>
    </lineage>
</organism>
<dbReference type="AlphaFoldDB" id="A0A915KDM9"/>
<dbReference type="WBParaSite" id="nRc.2.0.1.t36817-RA">
    <property type="protein sequence ID" value="nRc.2.0.1.t36817-RA"/>
    <property type="gene ID" value="nRc.2.0.1.g36817"/>
</dbReference>
<proteinExistence type="predicted"/>
<keyword evidence="1" id="KW-1185">Reference proteome</keyword>
<protein>
    <submittedName>
        <fullName evidence="2">Uncharacterized protein</fullName>
    </submittedName>
</protein>